<dbReference type="GO" id="GO:0000455">
    <property type="term" value="P:enzyme-directed rRNA pseudouridine synthesis"/>
    <property type="evidence" value="ECO:0007669"/>
    <property type="project" value="TreeGrafter"/>
</dbReference>
<dbReference type="CDD" id="cd02869">
    <property type="entry name" value="PseudoU_synth_RluA_like"/>
    <property type="match status" value="1"/>
</dbReference>
<dbReference type="InterPro" id="IPR006145">
    <property type="entry name" value="PsdUridine_synth_RsuA/RluA"/>
</dbReference>
<dbReference type="Pfam" id="PF00849">
    <property type="entry name" value="PseudoU_synth_2"/>
    <property type="match status" value="1"/>
</dbReference>
<dbReference type="GO" id="GO:0003723">
    <property type="term" value="F:RNA binding"/>
    <property type="evidence" value="ECO:0007669"/>
    <property type="project" value="InterPro"/>
</dbReference>
<reference evidence="4" key="2">
    <citation type="submission" date="2020-09" db="EMBL/GenBank/DDBJ databases">
        <authorList>
            <person name="Sun Q."/>
            <person name="Kim S."/>
        </authorList>
    </citation>
    <scope>NUCLEOTIDE SEQUENCE</scope>
    <source>
        <strain evidence="4">KCTC 12870</strain>
    </source>
</reference>
<dbReference type="Proteomes" id="UP000642829">
    <property type="component" value="Unassembled WGS sequence"/>
</dbReference>
<dbReference type="SUPFAM" id="SSF55120">
    <property type="entry name" value="Pseudouridine synthase"/>
    <property type="match status" value="1"/>
</dbReference>
<feature type="domain" description="Pseudouridine synthase RsuA/RluA-like" evidence="3">
    <location>
        <begin position="27"/>
        <end position="192"/>
    </location>
</feature>
<evidence type="ECO:0000313" key="4">
    <source>
        <dbReference type="EMBL" id="GHB94689.1"/>
    </source>
</evidence>
<dbReference type="InterPro" id="IPR050188">
    <property type="entry name" value="RluA_PseudoU_synthase"/>
</dbReference>
<sequence length="301" mass="34127">MSETQPTDNWLPWGDGVRLIGSHPCGLLAVEKPVGVLSHPNEEASEKRERALLTADYDHERECYHGFANEGAPKEVFLLHRLDSATSGVLLLATNKEVAEAVHLRFQSHDVEKIYYAIVKFQGRIGMHGLWANMMDKGHRSGRQGPVHASAGHSLQARTLYKWERGDTFRYGLSLLQLTPLTGRTHQLRYQCMKNGMPIVGDRTYGDFRFNKKIKAATGQKRLFLHASSINVRFLYGGDVVRFSAESPLPHEFEGLLGKDENWIKGLTHKPTPGELAERRRAQIRDSLRGPHSRKHGRRRH</sequence>
<dbReference type="PANTHER" id="PTHR21600">
    <property type="entry name" value="MITOCHONDRIAL RNA PSEUDOURIDINE SYNTHASE"/>
    <property type="match status" value="1"/>
</dbReference>
<reference evidence="4" key="1">
    <citation type="journal article" date="2014" name="Int. J. Syst. Evol. Microbiol.">
        <title>Complete genome sequence of Corynebacterium casei LMG S-19264T (=DSM 44701T), isolated from a smear-ripened cheese.</title>
        <authorList>
            <consortium name="US DOE Joint Genome Institute (JGI-PGF)"/>
            <person name="Walter F."/>
            <person name="Albersmeier A."/>
            <person name="Kalinowski J."/>
            <person name="Ruckert C."/>
        </authorList>
    </citation>
    <scope>NUCLEOTIDE SEQUENCE</scope>
    <source>
        <strain evidence="4">KCTC 12870</strain>
    </source>
</reference>
<comment type="caution">
    <text evidence="4">The sequence shown here is derived from an EMBL/GenBank/DDBJ whole genome shotgun (WGS) entry which is preliminary data.</text>
</comment>
<evidence type="ECO:0000256" key="2">
    <source>
        <dbReference type="SAM" id="MobiDB-lite"/>
    </source>
</evidence>
<dbReference type="GO" id="GO:0140098">
    <property type="term" value="F:catalytic activity, acting on RNA"/>
    <property type="evidence" value="ECO:0007669"/>
    <property type="project" value="UniProtKB-ARBA"/>
</dbReference>
<organism evidence="4 5">
    <name type="scientific">Cerasicoccus arenae</name>
    <dbReference type="NCBI Taxonomy" id="424488"/>
    <lineage>
        <taxon>Bacteria</taxon>
        <taxon>Pseudomonadati</taxon>
        <taxon>Verrucomicrobiota</taxon>
        <taxon>Opitutia</taxon>
        <taxon>Puniceicoccales</taxon>
        <taxon>Cerasicoccaceae</taxon>
        <taxon>Cerasicoccus</taxon>
    </lineage>
</organism>
<keyword evidence="5" id="KW-1185">Reference proteome</keyword>
<dbReference type="PANTHER" id="PTHR21600:SF87">
    <property type="entry name" value="RNA PSEUDOURIDYLATE SYNTHASE DOMAIN-CONTAINING PROTEIN 1"/>
    <property type="match status" value="1"/>
</dbReference>
<dbReference type="GO" id="GO:0009982">
    <property type="term" value="F:pseudouridine synthase activity"/>
    <property type="evidence" value="ECO:0007669"/>
    <property type="project" value="InterPro"/>
</dbReference>
<evidence type="ECO:0000313" key="5">
    <source>
        <dbReference type="Proteomes" id="UP000642829"/>
    </source>
</evidence>
<dbReference type="InterPro" id="IPR020103">
    <property type="entry name" value="PsdUridine_synth_cat_dom_sf"/>
</dbReference>
<dbReference type="PROSITE" id="PS01129">
    <property type="entry name" value="PSI_RLU"/>
    <property type="match status" value="1"/>
</dbReference>
<feature type="compositionally biased region" description="Basic residues" evidence="2">
    <location>
        <begin position="291"/>
        <end position="301"/>
    </location>
</feature>
<name>A0A8J3GDV3_9BACT</name>
<dbReference type="RefSeq" id="WP_189512076.1">
    <property type="nucleotide sequence ID" value="NZ_BMXG01000004.1"/>
</dbReference>
<gene>
    <name evidence="4" type="ORF">GCM10007047_07760</name>
</gene>
<dbReference type="EMBL" id="BMXG01000004">
    <property type="protein sequence ID" value="GHB94689.1"/>
    <property type="molecule type" value="Genomic_DNA"/>
</dbReference>
<evidence type="ECO:0000259" key="3">
    <source>
        <dbReference type="Pfam" id="PF00849"/>
    </source>
</evidence>
<proteinExistence type="inferred from homology"/>
<feature type="region of interest" description="Disordered" evidence="2">
    <location>
        <begin position="268"/>
        <end position="301"/>
    </location>
</feature>
<protein>
    <recommendedName>
        <fullName evidence="3">Pseudouridine synthase RsuA/RluA-like domain-containing protein</fullName>
    </recommendedName>
</protein>
<comment type="similarity">
    <text evidence="1">Belongs to the pseudouridine synthase RluA family.</text>
</comment>
<evidence type="ECO:0000256" key="1">
    <source>
        <dbReference type="ARBA" id="ARBA00010876"/>
    </source>
</evidence>
<accession>A0A8J3GDV3</accession>
<dbReference type="AlphaFoldDB" id="A0A8J3GDV3"/>
<dbReference type="InterPro" id="IPR006224">
    <property type="entry name" value="PsdUridine_synth_RluA-like_CS"/>
</dbReference>
<feature type="compositionally biased region" description="Basic and acidic residues" evidence="2">
    <location>
        <begin position="276"/>
        <end position="289"/>
    </location>
</feature>
<dbReference type="Gene3D" id="3.30.2350.10">
    <property type="entry name" value="Pseudouridine synthase"/>
    <property type="match status" value="1"/>
</dbReference>